<evidence type="ECO:0000256" key="1">
    <source>
        <dbReference type="ARBA" id="ARBA00004606"/>
    </source>
</evidence>
<keyword evidence="8" id="KW-1185">Reference proteome</keyword>
<comment type="subcellular location">
    <subcellularLocation>
        <location evidence="1">Membrane</location>
        <topology evidence="1">Single-pass type II membrane protein</topology>
    </subcellularLocation>
</comment>
<dbReference type="OrthoDB" id="414175at2759"/>
<keyword evidence="3" id="KW-0812">Transmembrane</keyword>
<reference evidence="7 8" key="1">
    <citation type="submission" date="2018-04" db="EMBL/GenBank/DDBJ databases">
        <title>The genome of golden apple snail Pomacea canaliculata provides insight into stress tolerance and invasive adaptation.</title>
        <authorList>
            <person name="Liu C."/>
            <person name="Liu B."/>
            <person name="Ren Y."/>
            <person name="Zhang Y."/>
            <person name="Wang H."/>
            <person name="Li S."/>
            <person name="Jiang F."/>
            <person name="Yin L."/>
            <person name="Zhang G."/>
            <person name="Qian W."/>
            <person name="Fan W."/>
        </authorList>
    </citation>
    <scope>NUCLEOTIDE SEQUENCE [LARGE SCALE GENOMIC DNA]</scope>
    <source>
        <strain evidence="7">SZHN2017</strain>
        <tissue evidence="7">Muscle</tissue>
    </source>
</reference>
<evidence type="ECO:0000256" key="5">
    <source>
        <dbReference type="ARBA" id="ARBA00022989"/>
    </source>
</evidence>
<comment type="caution">
    <text evidence="7">The sequence shown here is derived from an EMBL/GenBank/DDBJ whole genome shotgun (WGS) entry which is preliminary data.</text>
</comment>
<dbReference type="STRING" id="400727.A0A2T7NT28"/>
<sequence>MNTVAGPLTPSLGLITAYKALGKTASAGEHLGCGTETDYKMDFESNYTQIMSNQNRNLFDEPTSNDELNSESHKVFLQKNSIGQSRPDPLHNLYFPMEEKCTKDNGHEDVEVGKCLHTAGVDSHNTVDIFGRESFHPLTPSVHINGPIPSNQIPQDRFLMVSGRNCCSELTISFHHMSPELIRIFDFLLYRVSVFGRVPDLAFLEKLYEAKTIPPLV</sequence>
<evidence type="ECO:0000256" key="6">
    <source>
        <dbReference type="ARBA" id="ARBA00023136"/>
    </source>
</evidence>
<keyword evidence="6" id="KW-0472">Membrane</keyword>
<name>A0A2T7NT28_POMCA</name>
<dbReference type="GO" id="GO:0016263">
    <property type="term" value="F:glycoprotein-N-acetylgalactosamine 3-beta-galactosyltransferase activity"/>
    <property type="evidence" value="ECO:0007669"/>
    <property type="project" value="TreeGrafter"/>
</dbReference>
<keyword evidence="4" id="KW-0735">Signal-anchor</keyword>
<evidence type="ECO:0000256" key="4">
    <source>
        <dbReference type="ARBA" id="ARBA00022968"/>
    </source>
</evidence>
<proteinExistence type="inferred from homology"/>
<evidence type="ECO:0000256" key="3">
    <source>
        <dbReference type="ARBA" id="ARBA00022692"/>
    </source>
</evidence>
<dbReference type="AlphaFoldDB" id="A0A2T7NT28"/>
<dbReference type="PANTHER" id="PTHR23033:SF12">
    <property type="entry name" value="GLYCOPROTEIN-N-ACETYLGALACTOSAMINE 3-BETA-GALACTOSYLTRANSFERASE 1-RELATED"/>
    <property type="match status" value="1"/>
</dbReference>
<evidence type="ECO:0000256" key="2">
    <source>
        <dbReference type="ARBA" id="ARBA00006462"/>
    </source>
</evidence>
<protein>
    <submittedName>
        <fullName evidence="7">Uncharacterized protein</fullName>
    </submittedName>
</protein>
<evidence type="ECO:0000313" key="7">
    <source>
        <dbReference type="EMBL" id="PVD24303.1"/>
    </source>
</evidence>
<evidence type="ECO:0000313" key="8">
    <source>
        <dbReference type="Proteomes" id="UP000245119"/>
    </source>
</evidence>
<accession>A0A2T7NT28</accession>
<dbReference type="GO" id="GO:0016020">
    <property type="term" value="C:membrane"/>
    <property type="evidence" value="ECO:0007669"/>
    <property type="project" value="UniProtKB-SubCell"/>
</dbReference>
<comment type="similarity">
    <text evidence="2">Belongs to the glycosyltransferase 31 family. Beta3-Gal-T subfamily.</text>
</comment>
<keyword evidence="5" id="KW-1133">Transmembrane helix</keyword>
<gene>
    <name evidence="7" type="ORF">C0Q70_14774</name>
</gene>
<dbReference type="InterPro" id="IPR026050">
    <property type="entry name" value="C1GALT1/C1GALT1_chp1"/>
</dbReference>
<dbReference type="PANTHER" id="PTHR23033">
    <property type="entry name" value="BETA1,3-GALACTOSYLTRANSFERASE"/>
    <property type="match status" value="1"/>
</dbReference>
<organism evidence="7 8">
    <name type="scientific">Pomacea canaliculata</name>
    <name type="common">Golden apple snail</name>
    <dbReference type="NCBI Taxonomy" id="400727"/>
    <lineage>
        <taxon>Eukaryota</taxon>
        <taxon>Metazoa</taxon>
        <taxon>Spiralia</taxon>
        <taxon>Lophotrochozoa</taxon>
        <taxon>Mollusca</taxon>
        <taxon>Gastropoda</taxon>
        <taxon>Caenogastropoda</taxon>
        <taxon>Architaenioglossa</taxon>
        <taxon>Ampullarioidea</taxon>
        <taxon>Ampullariidae</taxon>
        <taxon>Pomacea</taxon>
    </lineage>
</organism>
<dbReference type="EMBL" id="PZQS01000009">
    <property type="protein sequence ID" value="PVD24303.1"/>
    <property type="molecule type" value="Genomic_DNA"/>
</dbReference>
<dbReference type="Proteomes" id="UP000245119">
    <property type="component" value="Linkage Group LG9"/>
</dbReference>